<dbReference type="InterPro" id="IPR056300">
    <property type="entry name" value="SusG-like_C"/>
</dbReference>
<evidence type="ECO:0000256" key="1">
    <source>
        <dbReference type="ARBA" id="ARBA00008061"/>
    </source>
</evidence>
<dbReference type="NCBIfam" id="NF008183">
    <property type="entry name" value="PRK10933.1"/>
    <property type="match status" value="1"/>
</dbReference>
<evidence type="ECO:0000256" key="4">
    <source>
        <dbReference type="NCBIfam" id="TIGR02403"/>
    </source>
</evidence>
<dbReference type="EMBL" id="JBHSOJ010000023">
    <property type="protein sequence ID" value="MFC5631613.1"/>
    <property type="molecule type" value="Genomic_DNA"/>
</dbReference>
<dbReference type="Proteomes" id="UP001596110">
    <property type="component" value="Unassembled WGS sequence"/>
</dbReference>
<dbReference type="InterPro" id="IPR006047">
    <property type="entry name" value="GH13_cat_dom"/>
</dbReference>
<comment type="caution">
    <text evidence="6">The sequence shown here is derived from an EMBL/GenBank/DDBJ whole genome shotgun (WGS) entry which is preliminary data.</text>
</comment>
<organism evidence="6 7">
    <name type="scientific">Streptococcus caledonicus</name>
    <dbReference type="NCBI Taxonomy" id="2614158"/>
    <lineage>
        <taxon>Bacteria</taxon>
        <taxon>Bacillati</taxon>
        <taxon>Bacillota</taxon>
        <taxon>Bacilli</taxon>
        <taxon>Lactobacillales</taxon>
        <taxon>Streptococcaceae</taxon>
        <taxon>Streptococcus</taxon>
    </lineage>
</organism>
<dbReference type="Gene3D" id="2.60.40.1180">
    <property type="entry name" value="Golgi alpha-mannosidase II"/>
    <property type="match status" value="1"/>
</dbReference>
<dbReference type="EC" id="3.2.1.93" evidence="4"/>
<reference evidence="7" key="1">
    <citation type="journal article" date="2019" name="Int. J. Syst. Evol. Microbiol.">
        <title>The Global Catalogue of Microorganisms (GCM) 10K type strain sequencing project: providing services to taxonomists for standard genome sequencing and annotation.</title>
        <authorList>
            <consortium name="The Broad Institute Genomics Platform"/>
            <consortium name="The Broad Institute Genome Sequencing Center for Infectious Disease"/>
            <person name="Wu L."/>
            <person name="Ma J."/>
        </authorList>
    </citation>
    <scope>NUCLEOTIDE SEQUENCE [LARGE SCALE GENOMIC DNA]</scope>
    <source>
        <strain evidence="7">DT43</strain>
    </source>
</reference>
<dbReference type="PANTHER" id="PTHR10357">
    <property type="entry name" value="ALPHA-AMYLASE FAMILY MEMBER"/>
    <property type="match status" value="1"/>
</dbReference>
<dbReference type="GO" id="GO:0008788">
    <property type="term" value="F:alpha,alpha-phosphotrehalase activity"/>
    <property type="evidence" value="ECO:0007669"/>
    <property type="project" value="UniProtKB-EC"/>
</dbReference>
<dbReference type="PANTHER" id="PTHR10357:SF217">
    <property type="entry name" value="TREHALOSE-6-PHOSPHATE HYDROLASE"/>
    <property type="match status" value="1"/>
</dbReference>
<dbReference type="NCBIfam" id="TIGR02403">
    <property type="entry name" value="trehalose_treC"/>
    <property type="match status" value="1"/>
</dbReference>
<dbReference type="InterPro" id="IPR017853">
    <property type="entry name" value="GH"/>
</dbReference>
<keyword evidence="3 6" id="KW-0326">Glycosidase</keyword>
<dbReference type="CDD" id="cd11333">
    <property type="entry name" value="AmyAc_SI_OligoGlu_DGase"/>
    <property type="match status" value="1"/>
</dbReference>
<evidence type="ECO:0000256" key="2">
    <source>
        <dbReference type="ARBA" id="ARBA00022801"/>
    </source>
</evidence>
<protein>
    <recommendedName>
        <fullName evidence="4">Alpha,alpha-phosphotrehalase</fullName>
        <ecNumber evidence="4">3.2.1.93</ecNumber>
    </recommendedName>
</protein>
<name>A0ABW0UF89_9STRE</name>
<gene>
    <name evidence="6" type="primary">treC</name>
    <name evidence="6" type="ORF">ACFPQ3_08570</name>
</gene>
<evidence type="ECO:0000259" key="5">
    <source>
        <dbReference type="SMART" id="SM00642"/>
    </source>
</evidence>
<dbReference type="Pfam" id="PF00128">
    <property type="entry name" value="Alpha-amylase"/>
    <property type="match status" value="1"/>
</dbReference>
<evidence type="ECO:0000313" key="6">
    <source>
        <dbReference type="EMBL" id="MFC5631613.1"/>
    </source>
</evidence>
<dbReference type="InterPro" id="IPR012769">
    <property type="entry name" value="Trehalose_TreC"/>
</dbReference>
<accession>A0ABW0UF89</accession>
<feature type="domain" description="Glycosyl hydrolase family 13 catalytic" evidence="5">
    <location>
        <begin position="10"/>
        <end position="406"/>
    </location>
</feature>
<dbReference type="SMART" id="SM00642">
    <property type="entry name" value="Aamy"/>
    <property type="match status" value="1"/>
</dbReference>
<evidence type="ECO:0000256" key="3">
    <source>
        <dbReference type="ARBA" id="ARBA00023295"/>
    </source>
</evidence>
<dbReference type="Pfam" id="PF23915">
    <property type="entry name" value="SusG_C"/>
    <property type="match status" value="1"/>
</dbReference>
<proteinExistence type="inferred from homology"/>
<dbReference type="Gene3D" id="3.90.400.10">
    <property type="entry name" value="Oligo-1,6-glucosidase, Domain 2"/>
    <property type="match status" value="1"/>
</dbReference>
<evidence type="ECO:0000313" key="7">
    <source>
        <dbReference type="Proteomes" id="UP001596110"/>
    </source>
</evidence>
<sequence>MIDKTKVVYQIYPKSYKDTTGNGVGDLRGIIEKIPYLAELGIDMIWLNPFYPSPQRDNGYDVSDYTAVNPDFGTMADFEEMIAVGKEYGIDFMLDMVLNHCSTEHEWFQKALAGDKYYQDFFILRDEPTDWLSKFGGNAWAPFGDTGKYYLHLFDVTQADLNWRNPAVREELFKVVNFWKAKGVKGFRFDVINLIGKDEVLEDCPINDGKPAYTDRPINHNYLHMLNQASFGQDPSFMTVGEMSATTVENCILYTAPEREELSMAFNFHHLKVDYENGQKWTIKAFDFEELRSLFHTWGEGMSQGNGWNALFYNNHDQPRALNRFVNVKNFREEGATMLAASIHLSRGTPYIYMGEEIGMLDPDFESMADYVDVESLNAYQIMLDEGKSPDEAFKVITVKSRDNSRTPMQWDATANAGFTTGTPWLKAGKSYPQINVEAEKNGKIFPFYQKLIQLRKQLSIIAEGDYKAAYQDHQQVYAFERELDGQKLLVLNNFYADEVTLDLPEVYQSGNVLISNYDDVKVGEKITLKAYQTVAVLVGG</sequence>
<dbReference type="InterPro" id="IPR013780">
    <property type="entry name" value="Glyco_hydro_b"/>
</dbReference>
<keyword evidence="7" id="KW-1185">Reference proteome</keyword>
<dbReference type="SUPFAM" id="SSF51445">
    <property type="entry name" value="(Trans)glycosidases"/>
    <property type="match status" value="1"/>
</dbReference>
<dbReference type="Gene3D" id="3.20.20.80">
    <property type="entry name" value="Glycosidases"/>
    <property type="match status" value="1"/>
</dbReference>
<dbReference type="InterPro" id="IPR045857">
    <property type="entry name" value="O16G_dom_2"/>
</dbReference>
<comment type="similarity">
    <text evidence="1">Belongs to the glycosyl hydrolase 13 family.</text>
</comment>
<keyword evidence="2 6" id="KW-0378">Hydrolase</keyword>
<dbReference type="SUPFAM" id="SSF51011">
    <property type="entry name" value="Glycosyl hydrolase domain"/>
    <property type="match status" value="1"/>
</dbReference>
<dbReference type="RefSeq" id="WP_156805993.1">
    <property type="nucleotide sequence ID" value="NZ_JBHSOJ010000023.1"/>
</dbReference>